<comment type="caution">
    <text evidence="7">The sequence shown here is derived from an EMBL/GenBank/DDBJ whole genome shotgun (WGS) entry which is preliminary data.</text>
</comment>
<feature type="transmembrane region" description="Helical" evidence="6">
    <location>
        <begin position="276"/>
        <end position="294"/>
    </location>
</feature>
<dbReference type="InterPro" id="IPR005495">
    <property type="entry name" value="LptG/LptF_permease"/>
</dbReference>
<proteinExistence type="predicted"/>
<evidence type="ECO:0000313" key="8">
    <source>
        <dbReference type="Proteomes" id="UP000528322"/>
    </source>
</evidence>
<evidence type="ECO:0000256" key="2">
    <source>
        <dbReference type="ARBA" id="ARBA00022475"/>
    </source>
</evidence>
<evidence type="ECO:0000256" key="1">
    <source>
        <dbReference type="ARBA" id="ARBA00004651"/>
    </source>
</evidence>
<evidence type="ECO:0000256" key="3">
    <source>
        <dbReference type="ARBA" id="ARBA00022692"/>
    </source>
</evidence>
<organism evidence="7 8">
    <name type="scientific">Desulfurispira natronophila</name>
    <dbReference type="NCBI Taxonomy" id="682562"/>
    <lineage>
        <taxon>Bacteria</taxon>
        <taxon>Pseudomonadati</taxon>
        <taxon>Chrysiogenota</taxon>
        <taxon>Chrysiogenia</taxon>
        <taxon>Chrysiogenales</taxon>
        <taxon>Chrysiogenaceae</taxon>
        <taxon>Desulfurispira</taxon>
    </lineage>
</organism>
<evidence type="ECO:0000313" key="7">
    <source>
        <dbReference type="EMBL" id="MBB5021025.1"/>
    </source>
</evidence>
<dbReference type="Proteomes" id="UP000528322">
    <property type="component" value="Unassembled WGS sequence"/>
</dbReference>
<evidence type="ECO:0000256" key="6">
    <source>
        <dbReference type="SAM" id="Phobius"/>
    </source>
</evidence>
<sequence length="335" mass="36918">MLVSLYSVIDIIGNLDDIVQLKPRQILNFAGATALVGLYHLTPAVLLIATVLFIGTLSMSNELKIMLSAGISLKKISLPLLAISFAITLGHFALGEDVFQRIQPAMDNLQLEAQGESRPSAIIAGKLWVRNHDGTRFVQIERYQTNLNKLTGVEIFEVDTNKITTFIKASYGHLQPDEIKLYDIVKRDFASMDSQRHQAYSLNFPGIQKAVMASVKPIEEYSFRELHHDISILQKTGHSTAIYISEMLSRVSYSMAILILTFVAIPLGISGERKSGKVFAVTTGLLVALVYYIIDSLATTLGRAEAVSPYIAPFIANGVFLGICAFLLARQRSIL</sequence>
<comment type="subcellular location">
    <subcellularLocation>
        <location evidence="1">Cell membrane</location>
        <topology evidence="1">Multi-pass membrane protein</topology>
    </subcellularLocation>
</comment>
<dbReference type="PANTHER" id="PTHR33529:SF6">
    <property type="entry name" value="YJGP_YJGQ FAMILY PERMEASE"/>
    <property type="match status" value="1"/>
</dbReference>
<keyword evidence="2" id="KW-1003">Cell membrane</keyword>
<evidence type="ECO:0000256" key="5">
    <source>
        <dbReference type="ARBA" id="ARBA00023136"/>
    </source>
</evidence>
<reference evidence="7 8" key="1">
    <citation type="submission" date="2020-08" db="EMBL/GenBank/DDBJ databases">
        <title>Genomic Encyclopedia of Type Strains, Phase IV (KMG-IV): sequencing the most valuable type-strain genomes for metagenomic binning, comparative biology and taxonomic classification.</title>
        <authorList>
            <person name="Goeker M."/>
        </authorList>
    </citation>
    <scope>NUCLEOTIDE SEQUENCE [LARGE SCALE GENOMIC DNA]</scope>
    <source>
        <strain evidence="7 8">DSM 22071</strain>
    </source>
</reference>
<name>A0A7W7Y2R6_9BACT</name>
<protein>
    <submittedName>
        <fullName evidence="7">Lipopolysaccharide export system permease protein</fullName>
    </submittedName>
</protein>
<gene>
    <name evidence="7" type="ORF">HNR37_000328</name>
</gene>
<dbReference type="Pfam" id="PF03739">
    <property type="entry name" value="LptF_LptG"/>
    <property type="match status" value="1"/>
</dbReference>
<feature type="transmembrane region" description="Helical" evidence="6">
    <location>
        <begin position="29"/>
        <end position="55"/>
    </location>
</feature>
<keyword evidence="5 6" id="KW-0472">Membrane</keyword>
<keyword evidence="4 6" id="KW-1133">Transmembrane helix</keyword>
<accession>A0A7W7Y2R6</accession>
<evidence type="ECO:0000256" key="4">
    <source>
        <dbReference type="ARBA" id="ARBA00022989"/>
    </source>
</evidence>
<dbReference type="GO" id="GO:0043190">
    <property type="term" value="C:ATP-binding cassette (ABC) transporter complex"/>
    <property type="evidence" value="ECO:0007669"/>
    <property type="project" value="TreeGrafter"/>
</dbReference>
<dbReference type="GO" id="GO:0015920">
    <property type="term" value="P:lipopolysaccharide transport"/>
    <property type="evidence" value="ECO:0007669"/>
    <property type="project" value="TreeGrafter"/>
</dbReference>
<keyword evidence="3 6" id="KW-0812">Transmembrane</keyword>
<dbReference type="PANTHER" id="PTHR33529">
    <property type="entry name" value="SLR0882 PROTEIN-RELATED"/>
    <property type="match status" value="1"/>
</dbReference>
<feature type="transmembrane region" description="Helical" evidence="6">
    <location>
        <begin position="251"/>
        <end position="269"/>
    </location>
</feature>
<feature type="transmembrane region" description="Helical" evidence="6">
    <location>
        <begin position="306"/>
        <end position="329"/>
    </location>
</feature>
<feature type="transmembrane region" description="Helical" evidence="6">
    <location>
        <begin position="76"/>
        <end position="94"/>
    </location>
</feature>
<keyword evidence="8" id="KW-1185">Reference proteome</keyword>
<dbReference type="AlphaFoldDB" id="A0A7W7Y2R6"/>
<dbReference type="EMBL" id="JACHID010000001">
    <property type="protein sequence ID" value="MBB5021025.1"/>
    <property type="molecule type" value="Genomic_DNA"/>
</dbReference>